<accession>A0AAX6MBF3</accession>
<feature type="compositionally biased region" description="Basic and acidic residues" evidence="1">
    <location>
        <begin position="1"/>
        <end position="18"/>
    </location>
</feature>
<feature type="compositionally biased region" description="Basic and acidic residues" evidence="1">
    <location>
        <begin position="170"/>
        <end position="188"/>
    </location>
</feature>
<protein>
    <submittedName>
        <fullName evidence="2">Uncharacterized protein</fullName>
    </submittedName>
</protein>
<reference evidence="2 3" key="1">
    <citation type="journal article" date="2024" name="Front Chem Biol">
        <title>Unveiling the potential of Daldinia eschscholtzii MFLUCC 19-0629 through bioactivity and bioinformatics studies for enhanced sustainable agriculture production.</title>
        <authorList>
            <person name="Brooks S."/>
            <person name="Weaver J.A."/>
            <person name="Klomchit A."/>
            <person name="Alharthi S.A."/>
            <person name="Onlamun T."/>
            <person name="Nurani R."/>
            <person name="Vong T.K."/>
            <person name="Alberti F."/>
            <person name="Greco C."/>
        </authorList>
    </citation>
    <scope>NUCLEOTIDE SEQUENCE [LARGE SCALE GENOMIC DNA]</scope>
    <source>
        <strain evidence="2">MFLUCC 19-0629</strain>
    </source>
</reference>
<dbReference type="Proteomes" id="UP001369815">
    <property type="component" value="Unassembled WGS sequence"/>
</dbReference>
<comment type="caution">
    <text evidence="2">The sequence shown here is derived from an EMBL/GenBank/DDBJ whole genome shotgun (WGS) entry which is preliminary data.</text>
</comment>
<name>A0AAX6MBF3_9PEZI</name>
<evidence type="ECO:0000313" key="3">
    <source>
        <dbReference type="Proteomes" id="UP001369815"/>
    </source>
</evidence>
<gene>
    <name evidence="2" type="ORF">Daesc_008351</name>
</gene>
<proteinExistence type="predicted"/>
<feature type="region of interest" description="Disordered" evidence="1">
    <location>
        <begin position="1"/>
        <end position="54"/>
    </location>
</feature>
<feature type="compositionally biased region" description="Polar residues" evidence="1">
    <location>
        <begin position="19"/>
        <end position="29"/>
    </location>
</feature>
<dbReference type="EMBL" id="JBANMG010000008">
    <property type="protein sequence ID" value="KAK6950028.1"/>
    <property type="molecule type" value="Genomic_DNA"/>
</dbReference>
<evidence type="ECO:0000313" key="2">
    <source>
        <dbReference type="EMBL" id="KAK6950028.1"/>
    </source>
</evidence>
<feature type="region of interest" description="Disordered" evidence="1">
    <location>
        <begin position="161"/>
        <end position="188"/>
    </location>
</feature>
<dbReference type="AlphaFoldDB" id="A0AAX6MBF3"/>
<sequence>MKRWARSSDPKDDSKNDATNESPQPSTPDSSKRSDWDDWVDVGPGSASDGYVQVGENDPHWAWRASSSRGEHPGDLMLRRLQELATELEHQKEFDYPAAMKKVFGAHAGNLVVVFNVMSRRLWVQPRPIPRDIARPGWSCFNRVLTTAESCRDVANTLLSASASSASGEGKADKKAPATDAHSPDDVD</sequence>
<evidence type="ECO:0000256" key="1">
    <source>
        <dbReference type="SAM" id="MobiDB-lite"/>
    </source>
</evidence>
<keyword evidence="3" id="KW-1185">Reference proteome</keyword>
<organism evidence="2 3">
    <name type="scientific">Daldinia eschscholtzii</name>
    <dbReference type="NCBI Taxonomy" id="292717"/>
    <lineage>
        <taxon>Eukaryota</taxon>
        <taxon>Fungi</taxon>
        <taxon>Dikarya</taxon>
        <taxon>Ascomycota</taxon>
        <taxon>Pezizomycotina</taxon>
        <taxon>Sordariomycetes</taxon>
        <taxon>Xylariomycetidae</taxon>
        <taxon>Xylariales</taxon>
        <taxon>Hypoxylaceae</taxon>
        <taxon>Daldinia</taxon>
    </lineage>
</organism>